<dbReference type="AlphaFoldDB" id="A0A0E0LLX5"/>
<protein>
    <submittedName>
        <fullName evidence="1">Uncharacterized protein</fullName>
    </submittedName>
</protein>
<dbReference type="Gramene" id="OPUNC07G16680.1">
    <property type="protein sequence ID" value="OPUNC07G16680.1"/>
    <property type="gene ID" value="OPUNC07G16680"/>
</dbReference>
<reference evidence="1" key="1">
    <citation type="submission" date="2015-04" db="UniProtKB">
        <authorList>
            <consortium name="EnsemblPlants"/>
        </authorList>
    </citation>
    <scope>IDENTIFICATION</scope>
</reference>
<evidence type="ECO:0000313" key="2">
    <source>
        <dbReference type="Proteomes" id="UP000026962"/>
    </source>
</evidence>
<dbReference type="Proteomes" id="UP000026962">
    <property type="component" value="Chromosome 7"/>
</dbReference>
<accession>A0A0E0LLX5</accession>
<dbReference type="STRING" id="4537.A0A0E0LLX5"/>
<sequence>MWDMWTIPLYYAIKVPVRQRKKNTEDSSAKWAPKPARCAASAFEAKEPCRQHTGSPAGQYKRGSKDIKLVREPAGCLQKIASVNSASTYFALINTSQSYYTRTLSYSQAFAMMFYRSNFLLNRYESEEKKNFLHSVDLLYSSEVEITVEKNQHTLAPTIVHLLKTSRWIKRKFIFNESPPALVANQQTGGIKRSHWAHLEN</sequence>
<keyword evidence="2" id="KW-1185">Reference proteome</keyword>
<dbReference type="HOGENOM" id="CLU_1362358_0_0_1"/>
<evidence type="ECO:0000313" key="1">
    <source>
        <dbReference type="EnsemblPlants" id="OPUNC07G16680.1"/>
    </source>
</evidence>
<organism evidence="1">
    <name type="scientific">Oryza punctata</name>
    <name type="common">Red rice</name>
    <dbReference type="NCBI Taxonomy" id="4537"/>
    <lineage>
        <taxon>Eukaryota</taxon>
        <taxon>Viridiplantae</taxon>
        <taxon>Streptophyta</taxon>
        <taxon>Embryophyta</taxon>
        <taxon>Tracheophyta</taxon>
        <taxon>Spermatophyta</taxon>
        <taxon>Magnoliopsida</taxon>
        <taxon>Liliopsida</taxon>
        <taxon>Poales</taxon>
        <taxon>Poaceae</taxon>
        <taxon>BOP clade</taxon>
        <taxon>Oryzoideae</taxon>
        <taxon>Oryzeae</taxon>
        <taxon>Oryzinae</taxon>
        <taxon>Oryza</taxon>
    </lineage>
</organism>
<proteinExistence type="predicted"/>
<name>A0A0E0LLX5_ORYPU</name>
<reference evidence="1" key="2">
    <citation type="submission" date="2018-05" db="EMBL/GenBank/DDBJ databases">
        <title>OpunRS2 (Oryza punctata Reference Sequence Version 2).</title>
        <authorList>
            <person name="Zhang J."/>
            <person name="Kudrna D."/>
            <person name="Lee S."/>
            <person name="Talag J."/>
            <person name="Welchert J."/>
            <person name="Wing R.A."/>
        </authorList>
    </citation>
    <scope>NUCLEOTIDE SEQUENCE [LARGE SCALE GENOMIC DNA]</scope>
</reference>
<dbReference type="EnsemblPlants" id="OPUNC07G16680.1">
    <property type="protein sequence ID" value="OPUNC07G16680.1"/>
    <property type="gene ID" value="OPUNC07G16680"/>
</dbReference>